<dbReference type="RefSeq" id="WP_109245661.1">
    <property type="nucleotide sequence ID" value="NZ_BFFO01000004.1"/>
</dbReference>
<dbReference type="UniPathway" id="UPA00251">
    <property type="reaction ID" value="UER00316"/>
</dbReference>
<evidence type="ECO:0000256" key="12">
    <source>
        <dbReference type="PIRSR" id="PIRSR000445-3"/>
    </source>
</evidence>
<dbReference type="InterPro" id="IPR015895">
    <property type="entry name" value="4pyrrol_synth_GluRdtase_N"/>
</dbReference>
<dbReference type="PANTHER" id="PTHR43013:SF1">
    <property type="entry name" value="GLUTAMYL-TRNA REDUCTASE"/>
    <property type="match status" value="1"/>
</dbReference>
<evidence type="ECO:0000256" key="6">
    <source>
        <dbReference type="ARBA" id="ARBA00023244"/>
    </source>
</evidence>
<evidence type="ECO:0000256" key="1">
    <source>
        <dbReference type="ARBA" id="ARBA00005059"/>
    </source>
</evidence>
<evidence type="ECO:0000256" key="9">
    <source>
        <dbReference type="HAMAP-Rule" id="MF_00087"/>
    </source>
</evidence>
<dbReference type="InterPro" id="IPR036343">
    <property type="entry name" value="GluRdtase_N_sf"/>
</dbReference>
<dbReference type="InterPro" id="IPR018214">
    <property type="entry name" value="GluRdtase_CS"/>
</dbReference>
<feature type="binding site" evidence="9 11">
    <location>
        <position position="110"/>
    </location>
    <ligand>
        <name>substrate</name>
    </ligand>
</feature>
<evidence type="ECO:0000256" key="8">
    <source>
        <dbReference type="ARBA" id="ARBA00068659"/>
    </source>
</evidence>
<evidence type="ECO:0000256" key="7">
    <source>
        <dbReference type="ARBA" id="ARBA00047464"/>
    </source>
</evidence>
<evidence type="ECO:0000259" key="14">
    <source>
        <dbReference type="Pfam" id="PF00745"/>
    </source>
</evidence>
<dbReference type="FunFam" id="3.30.460.30:FF:000001">
    <property type="entry name" value="Glutamyl-tRNA reductase"/>
    <property type="match status" value="1"/>
</dbReference>
<comment type="subunit">
    <text evidence="9">Homodimer.</text>
</comment>
<dbReference type="PANTHER" id="PTHR43013">
    <property type="entry name" value="GLUTAMYL-TRNA REDUCTASE"/>
    <property type="match status" value="1"/>
</dbReference>
<evidence type="ECO:0000313" key="18">
    <source>
        <dbReference type="Proteomes" id="UP000245021"/>
    </source>
</evidence>
<dbReference type="InterPro" id="IPR000343">
    <property type="entry name" value="4pyrrol_synth_GluRdtase"/>
</dbReference>
<comment type="similarity">
    <text evidence="2 9 13">Belongs to the glutamyl-tRNA reductase family.</text>
</comment>
<dbReference type="PROSITE" id="PS00747">
    <property type="entry name" value="GLUTR"/>
    <property type="match status" value="1"/>
</dbReference>
<dbReference type="SUPFAM" id="SSF69742">
    <property type="entry name" value="Glutamyl tRNA-reductase catalytic, N-terminal domain"/>
    <property type="match status" value="1"/>
</dbReference>
<dbReference type="SUPFAM" id="SSF51735">
    <property type="entry name" value="NAD(P)-binding Rossmann-fold domains"/>
    <property type="match status" value="1"/>
</dbReference>
<feature type="active site" description="Nucleophile" evidence="9 10">
    <location>
        <position position="50"/>
    </location>
</feature>
<dbReference type="GO" id="GO:0050661">
    <property type="term" value="F:NADP binding"/>
    <property type="evidence" value="ECO:0007669"/>
    <property type="project" value="InterPro"/>
</dbReference>
<proteinExistence type="inferred from homology"/>
<evidence type="ECO:0000256" key="13">
    <source>
        <dbReference type="RuleBase" id="RU000584"/>
    </source>
</evidence>
<feature type="binding site" evidence="9 11">
    <location>
        <begin position="49"/>
        <end position="52"/>
    </location>
    <ligand>
        <name>substrate</name>
    </ligand>
</feature>
<organism evidence="17 18">
    <name type="scientific">Lactococcus termiticola</name>
    <dbReference type="NCBI Taxonomy" id="2169526"/>
    <lineage>
        <taxon>Bacteria</taxon>
        <taxon>Bacillati</taxon>
        <taxon>Bacillota</taxon>
        <taxon>Bacilli</taxon>
        <taxon>Lactobacillales</taxon>
        <taxon>Streptococcaceae</taxon>
        <taxon>Lactococcus</taxon>
    </lineage>
</organism>
<reference evidence="17 18" key="1">
    <citation type="journal article" date="2018" name="Genome Announc.">
        <title>Draft Genome Sequence of Lactococcus sp. Strain NtB2 (JCM 32569), Isolated from the Gut of the Higher Termite Nasutitermes takasagoensis.</title>
        <authorList>
            <person name="Noda S."/>
            <person name="Aihara C."/>
            <person name="Yuki M."/>
            <person name="Ohkuma M."/>
        </authorList>
    </citation>
    <scope>NUCLEOTIDE SEQUENCE [LARGE SCALE GENOMIC DNA]</scope>
    <source>
        <strain evidence="17 18">NtB2</strain>
    </source>
</reference>
<feature type="binding site" evidence="9 11">
    <location>
        <position position="121"/>
    </location>
    <ligand>
        <name>substrate</name>
    </ligand>
</feature>
<evidence type="ECO:0000256" key="5">
    <source>
        <dbReference type="ARBA" id="ARBA00023002"/>
    </source>
</evidence>
<dbReference type="EMBL" id="BFFO01000004">
    <property type="protein sequence ID" value="GBG96685.1"/>
    <property type="molecule type" value="Genomic_DNA"/>
</dbReference>
<dbReference type="InterPro" id="IPR036453">
    <property type="entry name" value="GluRdtase_dimer_dom_sf"/>
</dbReference>
<comment type="miscellaneous">
    <text evidence="9">During catalysis, the active site Cys acts as a nucleophile attacking the alpha-carbonyl group of tRNA-bound glutamate with the formation of a thioester intermediate between enzyme and glutamate, and the concomitant release of tRNA(Glu). The thioester intermediate is finally reduced by direct hydride transfer from NADPH, to form the product GSA.</text>
</comment>
<accession>A0A2R5HH60</accession>
<evidence type="ECO:0000259" key="16">
    <source>
        <dbReference type="Pfam" id="PF05201"/>
    </source>
</evidence>
<dbReference type="InterPro" id="IPR036291">
    <property type="entry name" value="NAD(P)-bd_dom_sf"/>
</dbReference>
<comment type="domain">
    <text evidence="9">Possesses an unusual extended V-shaped dimeric structure with each monomer consisting of three distinct domains arranged along a curved 'spinal' alpha-helix. The N-terminal catalytic domain specifically recognizes the glutamate moiety of the substrate. The second domain is the NADPH-binding domain, and the third C-terminal domain is responsible for dimerization.</text>
</comment>
<dbReference type="Pfam" id="PF05201">
    <property type="entry name" value="GlutR_N"/>
    <property type="match status" value="1"/>
</dbReference>
<comment type="catalytic activity">
    <reaction evidence="7 9 13">
        <text>(S)-4-amino-5-oxopentanoate + tRNA(Glu) + NADP(+) = L-glutamyl-tRNA(Glu) + NADPH + H(+)</text>
        <dbReference type="Rhea" id="RHEA:12344"/>
        <dbReference type="Rhea" id="RHEA-COMP:9663"/>
        <dbReference type="Rhea" id="RHEA-COMP:9680"/>
        <dbReference type="ChEBI" id="CHEBI:15378"/>
        <dbReference type="ChEBI" id="CHEBI:57501"/>
        <dbReference type="ChEBI" id="CHEBI:57783"/>
        <dbReference type="ChEBI" id="CHEBI:58349"/>
        <dbReference type="ChEBI" id="CHEBI:78442"/>
        <dbReference type="ChEBI" id="CHEBI:78520"/>
        <dbReference type="EC" id="1.2.1.70"/>
    </reaction>
</comment>
<dbReference type="PIRSF" id="PIRSF000445">
    <property type="entry name" value="4pyrrol_synth_GluRdtase"/>
    <property type="match status" value="1"/>
</dbReference>
<dbReference type="Proteomes" id="UP000245021">
    <property type="component" value="Unassembled WGS sequence"/>
</dbReference>
<evidence type="ECO:0000313" key="17">
    <source>
        <dbReference type="EMBL" id="GBG96685.1"/>
    </source>
</evidence>
<dbReference type="Gene3D" id="3.40.50.720">
    <property type="entry name" value="NAD(P)-binding Rossmann-like Domain"/>
    <property type="match status" value="1"/>
</dbReference>
<feature type="domain" description="Tetrapyrrole biosynthesis glutamyl-tRNA reductase dimerisation" evidence="14">
    <location>
        <begin position="322"/>
        <end position="419"/>
    </location>
</feature>
<comment type="caution">
    <text evidence="9">Lacks conserved residue(s) required for the propagation of feature annotation.</text>
</comment>
<feature type="binding site" evidence="9 11">
    <location>
        <begin position="115"/>
        <end position="117"/>
    </location>
    <ligand>
        <name>substrate</name>
    </ligand>
</feature>
<keyword evidence="18" id="KW-1185">Reference proteome</keyword>
<dbReference type="Pfam" id="PF01488">
    <property type="entry name" value="Shikimate_DH"/>
    <property type="match status" value="1"/>
</dbReference>
<dbReference type="Pfam" id="PF00745">
    <property type="entry name" value="GlutR_dimer"/>
    <property type="match status" value="1"/>
</dbReference>
<dbReference type="EC" id="1.2.1.70" evidence="3 9"/>
<name>A0A2R5HH60_9LACT</name>
<evidence type="ECO:0000256" key="4">
    <source>
        <dbReference type="ARBA" id="ARBA00022857"/>
    </source>
</evidence>
<dbReference type="HAMAP" id="MF_00087">
    <property type="entry name" value="Glu_tRNA_reductase"/>
    <property type="match status" value="1"/>
</dbReference>
<dbReference type="Gene3D" id="3.30.460.30">
    <property type="entry name" value="Glutamyl-tRNA reductase, N-terminal domain"/>
    <property type="match status" value="1"/>
</dbReference>
<dbReference type="GO" id="GO:0008883">
    <property type="term" value="F:glutamyl-tRNA reductase activity"/>
    <property type="evidence" value="ECO:0007669"/>
    <property type="project" value="UniProtKB-UniRule"/>
</dbReference>
<evidence type="ECO:0000256" key="11">
    <source>
        <dbReference type="PIRSR" id="PIRSR000445-2"/>
    </source>
</evidence>
<comment type="function">
    <text evidence="9">Catalyzes the NADPH-dependent reduction of glutamyl-tRNA(Glu) to glutamate 1-semialdehyde (GSA).</text>
</comment>
<dbReference type="GO" id="GO:0019353">
    <property type="term" value="P:protoporphyrinogen IX biosynthetic process from glutamate"/>
    <property type="evidence" value="ECO:0007669"/>
    <property type="project" value="TreeGrafter"/>
</dbReference>
<keyword evidence="4 9" id="KW-0521">NADP</keyword>
<dbReference type="NCBIfam" id="TIGR01035">
    <property type="entry name" value="hemA"/>
    <property type="match status" value="1"/>
</dbReference>
<feature type="binding site" evidence="9 12">
    <location>
        <begin position="190"/>
        <end position="195"/>
    </location>
    <ligand>
        <name>NADP(+)</name>
        <dbReference type="ChEBI" id="CHEBI:58349"/>
    </ligand>
</feature>
<dbReference type="InterPro" id="IPR006151">
    <property type="entry name" value="Shikm_DH/Glu-tRNA_Rdtase"/>
</dbReference>
<evidence type="ECO:0000256" key="10">
    <source>
        <dbReference type="PIRSR" id="PIRSR000445-1"/>
    </source>
</evidence>
<comment type="caution">
    <text evidence="17">The sequence shown here is derived from an EMBL/GenBank/DDBJ whole genome shotgun (WGS) entry which is preliminary data.</text>
</comment>
<dbReference type="CDD" id="cd05213">
    <property type="entry name" value="NAD_bind_Glutamyl_tRNA_reduct"/>
    <property type="match status" value="1"/>
</dbReference>
<evidence type="ECO:0000256" key="3">
    <source>
        <dbReference type="ARBA" id="ARBA00012970"/>
    </source>
</evidence>
<dbReference type="AlphaFoldDB" id="A0A2R5HH60"/>
<dbReference type="SUPFAM" id="SSF69075">
    <property type="entry name" value="Glutamyl tRNA-reductase dimerization domain"/>
    <property type="match status" value="1"/>
</dbReference>
<keyword evidence="5 9" id="KW-0560">Oxidoreductase</keyword>
<feature type="domain" description="Glutamyl-tRNA reductase N-terminal" evidence="16">
    <location>
        <begin position="6"/>
        <end position="157"/>
    </location>
</feature>
<keyword evidence="6 9" id="KW-0627">Porphyrin biosynthesis</keyword>
<feature type="domain" description="Quinate/shikimate 5-dehydrogenase/glutamyl-tRNA reductase" evidence="15">
    <location>
        <begin position="173"/>
        <end position="306"/>
    </location>
</feature>
<evidence type="ECO:0000256" key="2">
    <source>
        <dbReference type="ARBA" id="ARBA00005916"/>
    </source>
</evidence>
<dbReference type="InterPro" id="IPR015896">
    <property type="entry name" value="4pyrrol_synth_GluRdtase_dimer"/>
</dbReference>
<sequence>MELIAISINYKQVPVEVREMYAFAEGELAAAMAELKKEQSILENVILSTCNRTEIYAVVDQIRRGEDYIKRFLANWFHIDQQEVEQVLISHQGFDEVARYLYRVACGLESLIMGEEQILAQVKASLAFAQENQATSSILNQLFKEAITLSKRAHTETALSRNSVSVGSAAVQLAKQEGFDFHGAKALVIGAGQMAELSATYLQAQKIERLHIANRTLEKAEKLASKQQASASSLDDLEAQLVKADIVFSATSAKKPLITESLIRIVREKRAKAPLYIFDLAVPRDVEPEVQAFDEVQVFDVDAMRQLIDDNLVARQEAVQVVEGMIDEKVVDFETWFSSLEAVPVIKSLQAKGMKVQADVFDNLTKRLPELDDHQTKVIHKLTRSIVNQLLRDPILAVKDLSQQEDSAEKLALIEQIFAIK</sequence>
<dbReference type="OrthoDB" id="110209at2"/>
<evidence type="ECO:0000259" key="15">
    <source>
        <dbReference type="Pfam" id="PF01488"/>
    </source>
</evidence>
<gene>
    <name evidence="9" type="primary">hemA</name>
    <name evidence="17" type="ORF">NtB2_00809</name>
</gene>
<dbReference type="FunFam" id="3.40.50.720:FF:000031">
    <property type="entry name" value="Glutamyl-tRNA reductase"/>
    <property type="match status" value="1"/>
</dbReference>
<protein>
    <recommendedName>
        <fullName evidence="8 9">Glutamyl-tRNA reductase</fullName>
        <shortName evidence="9">GluTR</shortName>
        <ecNumber evidence="3 9">1.2.1.70</ecNumber>
    </recommendedName>
</protein>
<comment type="pathway">
    <text evidence="1 9 13">Porphyrin-containing compound metabolism; protoporphyrin-IX biosynthesis; 5-aminolevulinate from L-glutamyl-tRNA(Glu): step 1/2.</text>
</comment>